<dbReference type="EMBL" id="JAYKXN010000002">
    <property type="protein sequence ID" value="KAK7309667.1"/>
    <property type="molecule type" value="Genomic_DNA"/>
</dbReference>
<reference evidence="3 4" key="1">
    <citation type="submission" date="2024-01" db="EMBL/GenBank/DDBJ databases">
        <title>The genomes of 5 underutilized Papilionoideae crops provide insights into root nodulation and disease resistance.</title>
        <authorList>
            <person name="Yuan L."/>
        </authorList>
    </citation>
    <scope>NUCLEOTIDE SEQUENCE [LARGE SCALE GENOMIC DNA]</scope>
    <source>
        <strain evidence="3">LY-2023</strain>
        <tissue evidence="3">Leaf</tissue>
    </source>
</reference>
<evidence type="ECO:0000256" key="1">
    <source>
        <dbReference type="SAM" id="MobiDB-lite"/>
    </source>
</evidence>
<feature type="signal peptide" evidence="2">
    <location>
        <begin position="1"/>
        <end position="29"/>
    </location>
</feature>
<feature type="chain" id="PRO_5042909065" evidence="2">
    <location>
        <begin position="30"/>
        <end position="81"/>
    </location>
</feature>
<dbReference type="Proteomes" id="UP001359559">
    <property type="component" value="Unassembled WGS sequence"/>
</dbReference>
<evidence type="ECO:0000313" key="3">
    <source>
        <dbReference type="EMBL" id="KAK7309667.1"/>
    </source>
</evidence>
<evidence type="ECO:0000313" key="4">
    <source>
        <dbReference type="Proteomes" id="UP001359559"/>
    </source>
</evidence>
<comment type="caution">
    <text evidence="3">The sequence shown here is derived from an EMBL/GenBank/DDBJ whole genome shotgun (WGS) entry which is preliminary data.</text>
</comment>
<accession>A0AAN9K4Z2</accession>
<dbReference type="AlphaFoldDB" id="A0AAN9K4Z2"/>
<proteinExistence type="predicted"/>
<keyword evidence="4" id="KW-1185">Reference proteome</keyword>
<protein>
    <submittedName>
        <fullName evidence="3">Uncharacterized protein</fullName>
    </submittedName>
</protein>
<name>A0AAN9K4Z2_CLITE</name>
<keyword evidence="2" id="KW-0732">Signal</keyword>
<feature type="region of interest" description="Disordered" evidence="1">
    <location>
        <begin position="31"/>
        <end position="81"/>
    </location>
</feature>
<gene>
    <name evidence="3" type="ORF">RJT34_06582</name>
</gene>
<organism evidence="3 4">
    <name type="scientific">Clitoria ternatea</name>
    <name type="common">Butterfly pea</name>
    <dbReference type="NCBI Taxonomy" id="43366"/>
    <lineage>
        <taxon>Eukaryota</taxon>
        <taxon>Viridiplantae</taxon>
        <taxon>Streptophyta</taxon>
        <taxon>Embryophyta</taxon>
        <taxon>Tracheophyta</taxon>
        <taxon>Spermatophyta</taxon>
        <taxon>Magnoliopsida</taxon>
        <taxon>eudicotyledons</taxon>
        <taxon>Gunneridae</taxon>
        <taxon>Pentapetalae</taxon>
        <taxon>rosids</taxon>
        <taxon>fabids</taxon>
        <taxon>Fabales</taxon>
        <taxon>Fabaceae</taxon>
        <taxon>Papilionoideae</taxon>
        <taxon>50 kb inversion clade</taxon>
        <taxon>NPAAA clade</taxon>
        <taxon>indigoferoid/millettioid clade</taxon>
        <taxon>Phaseoleae</taxon>
        <taxon>Clitoria</taxon>
    </lineage>
</organism>
<sequence length="81" mass="9278">MVQQVRASFTCFMLLFLLVFATSLVSVHSSNSVIPEDQAREPQQHSSHRKTWMNHGSHRGPKKHLVNPTAEHPFQAREFPV</sequence>
<evidence type="ECO:0000256" key="2">
    <source>
        <dbReference type="SAM" id="SignalP"/>
    </source>
</evidence>
<feature type="compositionally biased region" description="Basic residues" evidence="1">
    <location>
        <begin position="46"/>
        <end position="65"/>
    </location>
</feature>